<protein>
    <submittedName>
        <fullName evidence="2">Uncharacterized protein</fullName>
    </submittedName>
</protein>
<reference evidence="2" key="1">
    <citation type="submission" date="2021-04" db="EMBL/GenBank/DDBJ databases">
        <authorList>
            <consortium name="Wellcome Sanger Institute Data Sharing"/>
        </authorList>
    </citation>
    <scope>NUCLEOTIDE SEQUENCE [LARGE SCALE GENOMIC DNA]</scope>
</reference>
<evidence type="ECO:0000256" key="1">
    <source>
        <dbReference type="SAM" id="MobiDB-lite"/>
    </source>
</evidence>
<name>A0A674D4T3_SALTR</name>
<dbReference type="GeneTree" id="ENSGT00990000204393"/>
<evidence type="ECO:0000313" key="3">
    <source>
        <dbReference type="Proteomes" id="UP000472277"/>
    </source>
</evidence>
<evidence type="ECO:0000313" key="2">
    <source>
        <dbReference type="Ensembl" id="ENSSTUP00000090698.1"/>
    </source>
</evidence>
<reference evidence="2" key="2">
    <citation type="submission" date="2025-08" db="UniProtKB">
        <authorList>
            <consortium name="Ensembl"/>
        </authorList>
    </citation>
    <scope>IDENTIFICATION</scope>
</reference>
<dbReference type="OMA" id="TQQEPHD"/>
<dbReference type="Ensembl" id="ENSSTUT00000096467.1">
    <property type="protein sequence ID" value="ENSSTUP00000090698.1"/>
    <property type="gene ID" value="ENSSTUG00000039804.1"/>
</dbReference>
<dbReference type="Proteomes" id="UP000472277">
    <property type="component" value="Chromosome 1"/>
</dbReference>
<dbReference type="InParanoid" id="A0A674D4T3"/>
<feature type="region of interest" description="Disordered" evidence="1">
    <location>
        <begin position="1"/>
        <end position="65"/>
    </location>
</feature>
<sequence length="105" mass="10946">MGVGQDAGHHPSLGHVFHPAEDQDGQTQQEPHDPYPQADALGPGRPPQSALEHGPDQSQVAVDADQHQEENTTVIVHGDGHIDQLAYGLAKLPVVVVSDGGGPEG</sequence>
<proteinExistence type="predicted"/>
<reference evidence="2" key="3">
    <citation type="submission" date="2025-09" db="UniProtKB">
        <authorList>
            <consortium name="Ensembl"/>
        </authorList>
    </citation>
    <scope>IDENTIFICATION</scope>
</reference>
<dbReference type="AlphaFoldDB" id="A0A674D4T3"/>
<organism evidence="2 3">
    <name type="scientific">Salmo trutta</name>
    <name type="common">Brown trout</name>
    <dbReference type="NCBI Taxonomy" id="8032"/>
    <lineage>
        <taxon>Eukaryota</taxon>
        <taxon>Metazoa</taxon>
        <taxon>Chordata</taxon>
        <taxon>Craniata</taxon>
        <taxon>Vertebrata</taxon>
        <taxon>Euteleostomi</taxon>
        <taxon>Actinopterygii</taxon>
        <taxon>Neopterygii</taxon>
        <taxon>Teleostei</taxon>
        <taxon>Protacanthopterygii</taxon>
        <taxon>Salmoniformes</taxon>
        <taxon>Salmonidae</taxon>
        <taxon>Salmoninae</taxon>
        <taxon>Salmo</taxon>
    </lineage>
</organism>
<keyword evidence="3" id="KW-1185">Reference proteome</keyword>
<accession>A0A674D4T3</accession>